<evidence type="ECO:0000313" key="12">
    <source>
        <dbReference type="Proteomes" id="UP000095009"/>
    </source>
</evidence>
<name>A0A1E3PNP3_9ASCO</name>
<organism evidence="11 12">
    <name type="scientific">Nadsonia fulvescens var. elongata DSM 6958</name>
    <dbReference type="NCBI Taxonomy" id="857566"/>
    <lineage>
        <taxon>Eukaryota</taxon>
        <taxon>Fungi</taxon>
        <taxon>Dikarya</taxon>
        <taxon>Ascomycota</taxon>
        <taxon>Saccharomycotina</taxon>
        <taxon>Dipodascomycetes</taxon>
        <taxon>Dipodascales</taxon>
        <taxon>Dipodascales incertae sedis</taxon>
        <taxon>Nadsonia</taxon>
    </lineage>
</organism>
<keyword evidence="6 7" id="KW-0539">Nucleus</keyword>
<dbReference type="GO" id="GO:0005634">
    <property type="term" value="C:nucleus"/>
    <property type="evidence" value="ECO:0007669"/>
    <property type="project" value="UniProtKB-SubCell"/>
</dbReference>
<gene>
    <name evidence="11" type="ORF">NADFUDRAFT_23666</name>
</gene>
<evidence type="ECO:0000259" key="8">
    <source>
        <dbReference type="Pfam" id="PF04981"/>
    </source>
</evidence>
<evidence type="ECO:0000259" key="10">
    <source>
        <dbReference type="Pfam" id="PF21193"/>
    </source>
</evidence>
<keyword evidence="4 7" id="KW-0963">Cytoplasm</keyword>
<sequence length="552" mass="62507">MSYGIPSRQVQLARGQAFPAHGEPGHVHNHSCQADHTDSQALLPMSQVTILCCNCGTPMDGSLGSNTCYDCIKLTVDITEGIPREANLSFCRNCERFLQPPEKWIAAAPESRELLALCLRKLRGLAKVRLVDAKFIWTEPHSRRIRMKITIQGEAGMSSTTIIQQSFEVEFIVIACQCPDCAKSFTVNTWRANVQIRQKVPHKRTFLYLEQLILKHNAHLDTISIKENRDGLDFYYNQRNHAMKIIDFLDSVAPIKYKRSEELISMDTHTAVKQYKFSFSVEIAPICKDDLIVLPLSIARSLGNISQLVICSKVTNSLQFIDPNTLQVASMSAGVYWGNPFPSLADATRLIEFFILDIEPLGPTRGKYALADIQIMRASELSSGSNGETYLVRTHLGGILHPGDSVLGYFIQNSNYNDRNWDKYVESKGANLADVMLVRKFYPKRKKNKNRNWKIKRMAKEHNLEDDVNATKADIDKAEVDFEMFLQEIEEDNELRENINLYKKTAEAAKAAEKHVRMAVDQDDEDEGDDIPEIGIDELLDDLEDMTLEDAK</sequence>
<dbReference type="GO" id="GO:0015031">
    <property type="term" value="P:protein transport"/>
    <property type="evidence" value="ECO:0007669"/>
    <property type="project" value="UniProtKB-KW"/>
</dbReference>
<dbReference type="Proteomes" id="UP000095009">
    <property type="component" value="Unassembled WGS sequence"/>
</dbReference>
<keyword evidence="12" id="KW-1185">Reference proteome</keyword>
<evidence type="ECO:0000256" key="5">
    <source>
        <dbReference type="ARBA" id="ARBA00022927"/>
    </source>
</evidence>
<dbReference type="Pfam" id="PF04981">
    <property type="entry name" value="NMD3"/>
    <property type="match status" value="1"/>
</dbReference>
<reference evidence="11 12" key="1">
    <citation type="journal article" date="2016" name="Proc. Natl. Acad. Sci. U.S.A.">
        <title>Comparative genomics of biotechnologically important yeasts.</title>
        <authorList>
            <person name="Riley R."/>
            <person name="Haridas S."/>
            <person name="Wolfe K.H."/>
            <person name="Lopes M.R."/>
            <person name="Hittinger C.T."/>
            <person name="Goeker M."/>
            <person name="Salamov A.A."/>
            <person name="Wisecaver J.H."/>
            <person name="Long T.M."/>
            <person name="Calvey C.H."/>
            <person name="Aerts A.L."/>
            <person name="Barry K.W."/>
            <person name="Choi C."/>
            <person name="Clum A."/>
            <person name="Coughlan A.Y."/>
            <person name="Deshpande S."/>
            <person name="Douglass A.P."/>
            <person name="Hanson S.J."/>
            <person name="Klenk H.-P."/>
            <person name="LaButti K.M."/>
            <person name="Lapidus A."/>
            <person name="Lindquist E.A."/>
            <person name="Lipzen A.M."/>
            <person name="Meier-Kolthoff J.P."/>
            <person name="Ohm R.A."/>
            <person name="Otillar R.P."/>
            <person name="Pangilinan J.L."/>
            <person name="Peng Y."/>
            <person name="Rokas A."/>
            <person name="Rosa C.A."/>
            <person name="Scheuner C."/>
            <person name="Sibirny A.A."/>
            <person name="Slot J.C."/>
            <person name="Stielow J.B."/>
            <person name="Sun H."/>
            <person name="Kurtzman C.P."/>
            <person name="Blackwell M."/>
            <person name="Grigoriev I.V."/>
            <person name="Jeffries T.W."/>
        </authorList>
    </citation>
    <scope>NUCLEOTIDE SEQUENCE [LARGE SCALE GENOMIC DNA]</scope>
    <source>
        <strain evidence="11 12">DSM 6958</strain>
    </source>
</reference>
<dbReference type="EMBL" id="KV454408">
    <property type="protein sequence ID" value="ODQ66854.1"/>
    <property type="molecule type" value="Genomic_DNA"/>
</dbReference>
<evidence type="ECO:0000256" key="7">
    <source>
        <dbReference type="RuleBase" id="RU364108"/>
    </source>
</evidence>
<dbReference type="Pfam" id="PF21192">
    <property type="entry name" value="OB_NMD3"/>
    <property type="match status" value="1"/>
</dbReference>
<dbReference type="GO" id="GO:0043023">
    <property type="term" value="F:ribosomal large subunit binding"/>
    <property type="evidence" value="ECO:0007669"/>
    <property type="project" value="InterPro"/>
</dbReference>
<proteinExistence type="inferred from homology"/>
<evidence type="ECO:0000256" key="4">
    <source>
        <dbReference type="ARBA" id="ARBA00022490"/>
    </source>
</evidence>
<dbReference type="AlphaFoldDB" id="A0A1E3PNP3"/>
<dbReference type="OrthoDB" id="203821at2759"/>
<comment type="function">
    <text evidence="7">Acts as an adapter for the XPO1/CRM1-mediated export of the 60S ribosomal subunit.</text>
</comment>
<dbReference type="GO" id="GO:0000055">
    <property type="term" value="P:ribosomal large subunit export from nucleus"/>
    <property type="evidence" value="ECO:0007669"/>
    <property type="project" value="TreeGrafter"/>
</dbReference>
<dbReference type="InterPro" id="IPR048899">
    <property type="entry name" value="NMD_SH3"/>
</dbReference>
<dbReference type="InterPro" id="IPR007064">
    <property type="entry name" value="Nmd3_N"/>
</dbReference>
<protein>
    <recommendedName>
        <fullName evidence="2 7">60S ribosomal export protein NMD3</fullName>
    </recommendedName>
</protein>
<evidence type="ECO:0000259" key="9">
    <source>
        <dbReference type="Pfam" id="PF21192"/>
    </source>
</evidence>
<evidence type="ECO:0000256" key="1">
    <source>
        <dbReference type="ARBA" id="ARBA00009794"/>
    </source>
</evidence>
<dbReference type="InterPro" id="IPR039768">
    <property type="entry name" value="Nmd3"/>
</dbReference>
<evidence type="ECO:0000256" key="3">
    <source>
        <dbReference type="ARBA" id="ARBA00022448"/>
    </source>
</evidence>
<dbReference type="PANTHER" id="PTHR12746">
    <property type="entry name" value="NONSENSE-MEDIATED MRNA DECAY PROTEIN 3"/>
    <property type="match status" value="1"/>
</dbReference>
<dbReference type="InterPro" id="IPR048898">
    <property type="entry name" value="OB_NMD3"/>
</dbReference>
<comment type="similarity">
    <text evidence="1 7">Belongs to the NMD3 family.</text>
</comment>
<evidence type="ECO:0000256" key="2">
    <source>
        <dbReference type="ARBA" id="ARBA00017035"/>
    </source>
</evidence>
<dbReference type="STRING" id="857566.A0A1E3PNP3"/>
<accession>A0A1E3PNP3</accession>
<keyword evidence="3 7" id="KW-0813">Transport</keyword>
<feature type="domain" description="Nmd3 N-terminal" evidence="8">
    <location>
        <begin position="52"/>
        <end position="283"/>
    </location>
</feature>
<dbReference type="GO" id="GO:0005737">
    <property type="term" value="C:cytoplasm"/>
    <property type="evidence" value="ECO:0007669"/>
    <property type="project" value="UniProtKB-SubCell"/>
</dbReference>
<dbReference type="PANTHER" id="PTHR12746:SF2">
    <property type="entry name" value="60S RIBOSOMAL EXPORT PROTEIN NMD3"/>
    <property type="match status" value="1"/>
</dbReference>
<dbReference type="Pfam" id="PF21193">
    <property type="entry name" value="NMD_SH3"/>
    <property type="match status" value="1"/>
</dbReference>
<comment type="subcellular location">
    <subcellularLocation>
        <location evidence="7">Cytoplasm</location>
    </subcellularLocation>
    <subcellularLocation>
        <location evidence="7">Nucleus</location>
    </subcellularLocation>
</comment>
<evidence type="ECO:0000256" key="6">
    <source>
        <dbReference type="ARBA" id="ARBA00023242"/>
    </source>
</evidence>
<keyword evidence="5 7" id="KW-0653">Protein transport</keyword>
<feature type="domain" description="60S ribosomal export protein NMD3 OB-fold" evidence="9">
    <location>
        <begin position="350"/>
        <end position="440"/>
    </location>
</feature>
<evidence type="ECO:0000313" key="11">
    <source>
        <dbReference type="EMBL" id="ODQ66854.1"/>
    </source>
</evidence>
<feature type="domain" description="60S ribosomal export protein NMD3 SH3" evidence="10">
    <location>
        <begin position="286"/>
        <end position="333"/>
    </location>
</feature>